<evidence type="ECO:0000256" key="1">
    <source>
        <dbReference type="ARBA" id="ARBA00010088"/>
    </source>
</evidence>
<evidence type="ECO:0000313" key="6">
    <source>
        <dbReference type="Proteomes" id="UP001147695"/>
    </source>
</evidence>
<comment type="caution">
    <text evidence="5">The sequence shown here is derived from an EMBL/GenBank/DDBJ whole genome shotgun (WGS) entry which is preliminary data.</text>
</comment>
<proteinExistence type="inferred from homology"/>
<dbReference type="Proteomes" id="UP001147695">
    <property type="component" value="Unassembled WGS sequence"/>
</dbReference>
<dbReference type="Gene3D" id="3.40.50.1820">
    <property type="entry name" value="alpha/beta hydrolase"/>
    <property type="match status" value="1"/>
</dbReference>
<dbReference type="InterPro" id="IPR029058">
    <property type="entry name" value="AB_hydrolase_fold"/>
</dbReference>
<accession>A0A9W9Q3L8</accession>
<gene>
    <name evidence="5" type="ORF">N7452_011026</name>
</gene>
<dbReference type="EMBL" id="JAPZBQ010000006">
    <property type="protein sequence ID" value="KAJ5322737.1"/>
    <property type="molecule type" value="Genomic_DNA"/>
</dbReference>
<dbReference type="GO" id="GO:0017000">
    <property type="term" value="P:antibiotic biosynthetic process"/>
    <property type="evidence" value="ECO:0007669"/>
    <property type="project" value="UniProtKB-ARBA"/>
</dbReference>
<dbReference type="PRINTS" id="PR00412">
    <property type="entry name" value="EPOXHYDRLASE"/>
</dbReference>
<feature type="active site" description="Proton acceptor" evidence="3">
    <location>
        <position position="361"/>
    </location>
</feature>
<dbReference type="PIRSF" id="PIRSF001112">
    <property type="entry name" value="Epoxide_hydrolase"/>
    <property type="match status" value="1"/>
</dbReference>
<reference evidence="5" key="2">
    <citation type="journal article" date="2023" name="IMA Fungus">
        <title>Comparative genomic study of the Penicillium genus elucidates a diverse pangenome and 15 lateral gene transfer events.</title>
        <authorList>
            <person name="Petersen C."/>
            <person name="Sorensen T."/>
            <person name="Nielsen M.R."/>
            <person name="Sondergaard T.E."/>
            <person name="Sorensen J.L."/>
            <person name="Fitzpatrick D.A."/>
            <person name="Frisvad J.C."/>
            <person name="Nielsen K.L."/>
        </authorList>
    </citation>
    <scope>NUCLEOTIDE SEQUENCE</scope>
    <source>
        <strain evidence="5">IBT 35673</strain>
    </source>
</reference>
<feature type="active site" description="Nucleophile" evidence="3">
    <location>
        <position position="179"/>
    </location>
</feature>
<feature type="domain" description="Epoxide hydrolase N-terminal" evidence="4">
    <location>
        <begin position="6"/>
        <end position="113"/>
    </location>
</feature>
<evidence type="ECO:0000256" key="3">
    <source>
        <dbReference type="PIRSR" id="PIRSR001112-1"/>
    </source>
</evidence>
<evidence type="ECO:0000256" key="2">
    <source>
        <dbReference type="ARBA" id="ARBA00022801"/>
    </source>
</evidence>
<sequence>MSDTAIHEFKAQIPQDEVDRLYRKLKDTRLPPREIVPGAGDKYGPSYEWAKNLYNKWTNDFDWTKIQDEINEYPHYLTTIENVKIHFLHARADRPDAIPILLIHGWPGSFYEFSRLWGPLSHPENPNDQAFNVVVPSLPGFCWSDWPPRAGWTLQDTAGLFDQLMKRLGYSQYMVQCGDWGSFVGRELGSHYTDSCKLVHFNFCPSALPEGHVRTPREQGVAARVDDWLENHLGYAICMRTRPQTIGIALNDNPMGILMWVGEKYNEAADPEKQKQPSWSDVILTTTTLYYFTDCIMPSALCYYENLRHENFAKFTMSPENHVKVPFGYSSFFWDTEPSSKVAVERTGNLVFYREHDDGGHFAALENPVDIARDLRDLAKQEWKFEM</sequence>
<evidence type="ECO:0000313" key="5">
    <source>
        <dbReference type="EMBL" id="KAJ5322737.1"/>
    </source>
</evidence>
<keyword evidence="2" id="KW-0378">Hydrolase</keyword>
<dbReference type="InterPro" id="IPR010497">
    <property type="entry name" value="Epoxide_hydro_N"/>
</dbReference>
<name>A0A9W9Q3L8_PENBR</name>
<evidence type="ECO:0000259" key="4">
    <source>
        <dbReference type="Pfam" id="PF06441"/>
    </source>
</evidence>
<feature type="active site" description="Proton donor" evidence="3">
    <location>
        <position position="303"/>
    </location>
</feature>
<dbReference type="PANTHER" id="PTHR21661:SF79">
    <property type="entry name" value="EPOXIDE HYDROLASE"/>
    <property type="match status" value="1"/>
</dbReference>
<dbReference type="GO" id="GO:0097176">
    <property type="term" value="P:epoxide metabolic process"/>
    <property type="evidence" value="ECO:0007669"/>
    <property type="project" value="TreeGrafter"/>
</dbReference>
<organism evidence="5 6">
    <name type="scientific">Penicillium brevicompactum</name>
    <dbReference type="NCBI Taxonomy" id="5074"/>
    <lineage>
        <taxon>Eukaryota</taxon>
        <taxon>Fungi</taxon>
        <taxon>Dikarya</taxon>
        <taxon>Ascomycota</taxon>
        <taxon>Pezizomycotina</taxon>
        <taxon>Eurotiomycetes</taxon>
        <taxon>Eurotiomycetidae</taxon>
        <taxon>Eurotiales</taxon>
        <taxon>Aspergillaceae</taxon>
        <taxon>Penicillium</taxon>
    </lineage>
</organism>
<dbReference type="SUPFAM" id="SSF53474">
    <property type="entry name" value="alpha/beta-Hydrolases"/>
    <property type="match status" value="1"/>
</dbReference>
<dbReference type="InterPro" id="IPR016292">
    <property type="entry name" value="Epoxide_hydrolase"/>
</dbReference>
<dbReference type="Pfam" id="PF06441">
    <property type="entry name" value="EHN"/>
    <property type="match status" value="1"/>
</dbReference>
<dbReference type="GO" id="GO:0004301">
    <property type="term" value="F:epoxide hydrolase activity"/>
    <property type="evidence" value="ECO:0007669"/>
    <property type="project" value="TreeGrafter"/>
</dbReference>
<reference evidence="5" key="1">
    <citation type="submission" date="2022-12" db="EMBL/GenBank/DDBJ databases">
        <authorList>
            <person name="Petersen C."/>
        </authorList>
    </citation>
    <scope>NUCLEOTIDE SEQUENCE</scope>
    <source>
        <strain evidence="5">IBT 35673</strain>
    </source>
</reference>
<dbReference type="InterPro" id="IPR000639">
    <property type="entry name" value="Epox_hydrolase-like"/>
</dbReference>
<comment type="similarity">
    <text evidence="1">Belongs to the peptidase S33 family.</text>
</comment>
<protein>
    <submittedName>
        <fullName evidence="5">Alpha/beta-hydrolase</fullName>
    </submittedName>
</protein>
<dbReference type="GO" id="GO:0072330">
    <property type="term" value="P:monocarboxylic acid biosynthetic process"/>
    <property type="evidence" value="ECO:0007669"/>
    <property type="project" value="UniProtKB-ARBA"/>
</dbReference>
<dbReference type="AlphaFoldDB" id="A0A9W9Q3L8"/>
<dbReference type="PANTHER" id="PTHR21661">
    <property type="entry name" value="EPOXIDE HYDROLASE 1-RELATED"/>
    <property type="match status" value="1"/>
</dbReference>